<keyword evidence="2" id="KW-0812">Transmembrane</keyword>
<proteinExistence type="predicted"/>
<name>A0A1J4JLH4_9EUKA</name>
<protein>
    <submittedName>
        <fullName evidence="3">Uncharacterized protein</fullName>
    </submittedName>
</protein>
<keyword evidence="2" id="KW-1133">Transmembrane helix</keyword>
<feature type="compositionally biased region" description="Basic and acidic residues" evidence="1">
    <location>
        <begin position="29"/>
        <end position="38"/>
    </location>
</feature>
<keyword evidence="2" id="KW-0472">Membrane</keyword>
<evidence type="ECO:0000313" key="4">
    <source>
        <dbReference type="Proteomes" id="UP000179807"/>
    </source>
</evidence>
<feature type="region of interest" description="Disordered" evidence="1">
    <location>
        <begin position="1"/>
        <end position="38"/>
    </location>
</feature>
<comment type="caution">
    <text evidence="3">The sequence shown here is derived from an EMBL/GenBank/DDBJ whole genome shotgun (WGS) entry which is preliminary data.</text>
</comment>
<sequence length="396" mass="46521">MSSPGSTKELKPDISKEEIKEEEEEEDNNEPKDEGERYDRKRFNYPDMYFDNISYYDKVVINHSQYGHKKYSYYTEHGHKEASVRTIVRNLPRFNRKLDDPAPLKQKGKKKIFSKFLSISFFIITCVIGYIHQYHTPETVLLKIQSSTEMAQDRVGSLHTYLANPHLSKILIIDTAIKVGQLLNEPSLVNLTFEEMRNNNIIPLIYKTIKSESSTNEEYYSQRTIQYLFSLLHDISISGSQLEYINPTYTKMLIRSFPRLFESHVIYQPFFSFFIVLANTPEGRDQIKGTIKPMVNSITNVDFELISQYLAMRFLAYYSIMGSPFEQEDEMSICKYVDYISKYSDHFDDRVRRTLDEIIFRVDCAKYKNRKIANEPEMKEDPNSKVAKAQDRSQQL</sequence>
<dbReference type="VEuPathDB" id="TrichDB:TRFO_33471"/>
<gene>
    <name evidence="3" type="ORF">TRFO_33471</name>
</gene>
<evidence type="ECO:0000256" key="2">
    <source>
        <dbReference type="SAM" id="Phobius"/>
    </source>
</evidence>
<evidence type="ECO:0000256" key="1">
    <source>
        <dbReference type="SAM" id="MobiDB-lite"/>
    </source>
</evidence>
<dbReference type="Proteomes" id="UP000179807">
    <property type="component" value="Unassembled WGS sequence"/>
</dbReference>
<reference evidence="3" key="1">
    <citation type="submission" date="2016-10" db="EMBL/GenBank/DDBJ databases">
        <authorList>
            <person name="Benchimol M."/>
            <person name="Almeida L.G."/>
            <person name="Vasconcelos A.T."/>
            <person name="Perreira-Neves A."/>
            <person name="Rosa I.A."/>
            <person name="Tasca T."/>
            <person name="Bogo M.R."/>
            <person name="de Souza W."/>
        </authorList>
    </citation>
    <scope>NUCLEOTIDE SEQUENCE [LARGE SCALE GENOMIC DNA]</scope>
    <source>
        <strain evidence="3">K</strain>
    </source>
</reference>
<dbReference type="GeneID" id="94843799"/>
<organism evidence="3 4">
    <name type="scientific">Tritrichomonas foetus</name>
    <dbReference type="NCBI Taxonomy" id="1144522"/>
    <lineage>
        <taxon>Eukaryota</taxon>
        <taxon>Metamonada</taxon>
        <taxon>Parabasalia</taxon>
        <taxon>Tritrichomonadida</taxon>
        <taxon>Tritrichomonadidae</taxon>
        <taxon>Tritrichomonas</taxon>
    </lineage>
</organism>
<keyword evidence="4" id="KW-1185">Reference proteome</keyword>
<feature type="compositionally biased region" description="Basic and acidic residues" evidence="1">
    <location>
        <begin position="8"/>
        <end position="19"/>
    </location>
</feature>
<feature type="region of interest" description="Disordered" evidence="1">
    <location>
        <begin position="373"/>
        <end position="396"/>
    </location>
</feature>
<feature type="transmembrane region" description="Helical" evidence="2">
    <location>
        <begin position="112"/>
        <end position="131"/>
    </location>
</feature>
<dbReference type="EMBL" id="MLAK01000978">
    <property type="protein sequence ID" value="OHS99960.1"/>
    <property type="molecule type" value="Genomic_DNA"/>
</dbReference>
<dbReference type="RefSeq" id="XP_068353097.1">
    <property type="nucleotide sequence ID" value="XM_068509095.1"/>
</dbReference>
<dbReference type="AlphaFoldDB" id="A0A1J4JLH4"/>
<evidence type="ECO:0000313" key="3">
    <source>
        <dbReference type="EMBL" id="OHS99960.1"/>
    </source>
</evidence>
<accession>A0A1J4JLH4</accession>